<feature type="compositionally biased region" description="Basic and acidic residues" evidence="4">
    <location>
        <begin position="1287"/>
        <end position="1322"/>
    </location>
</feature>
<evidence type="ECO:0000256" key="3">
    <source>
        <dbReference type="SAM" id="Coils"/>
    </source>
</evidence>
<feature type="coiled-coil region" evidence="3">
    <location>
        <begin position="149"/>
        <end position="176"/>
    </location>
</feature>
<dbReference type="Gene3D" id="1.10.555.10">
    <property type="entry name" value="Rho GTPase activation protein"/>
    <property type="match status" value="1"/>
</dbReference>
<accession>A0A7M7LTA4</accession>
<dbReference type="Gene3D" id="3.30.530.20">
    <property type="match status" value="1"/>
</dbReference>
<feature type="compositionally biased region" description="Low complexity" evidence="4">
    <location>
        <begin position="814"/>
        <end position="846"/>
    </location>
</feature>
<feature type="domain" description="START" evidence="6">
    <location>
        <begin position="1704"/>
        <end position="1872"/>
    </location>
</feature>
<feature type="domain" description="Rho-GAP" evidence="5">
    <location>
        <begin position="1450"/>
        <end position="1659"/>
    </location>
</feature>
<evidence type="ECO:0000259" key="6">
    <source>
        <dbReference type="PROSITE" id="PS50848"/>
    </source>
</evidence>
<evidence type="ECO:0000256" key="1">
    <source>
        <dbReference type="ARBA" id="ARBA00022468"/>
    </source>
</evidence>
<dbReference type="FunFam" id="3.30.530.20:FF:000009">
    <property type="entry name" value="StAR related lipid transfer domain containing 13"/>
    <property type="match status" value="1"/>
</dbReference>
<dbReference type="GO" id="GO:0030036">
    <property type="term" value="P:actin cytoskeleton organization"/>
    <property type="evidence" value="ECO:0007669"/>
    <property type="project" value="TreeGrafter"/>
</dbReference>
<dbReference type="GO" id="GO:0035023">
    <property type="term" value="P:regulation of Rho protein signal transduction"/>
    <property type="evidence" value="ECO:0007669"/>
    <property type="project" value="TreeGrafter"/>
</dbReference>
<feature type="compositionally biased region" description="Polar residues" evidence="4">
    <location>
        <begin position="787"/>
        <end position="799"/>
    </location>
</feature>
<dbReference type="GO" id="GO:0008289">
    <property type="term" value="F:lipid binding"/>
    <property type="evidence" value="ECO:0007669"/>
    <property type="project" value="InterPro"/>
</dbReference>
<keyword evidence="2" id="KW-0597">Phosphoprotein</keyword>
<name>A0A7M7LTA4_APIME</name>
<proteinExistence type="predicted"/>
<dbReference type="RefSeq" id="XP_006570923.2">
    <property type="nucleotide sequence ID" value="XM_006570860.3"/>
</dbReference>
<dbReference type="KEGG" id="ame:410706"/>
<dbReference type="InterPro" id="IPR000198">
    <property type="entry name" value="RhoGAP_dom"/>
</dbReference>
<gene>
    <name evidence="9" type="primary">LOC410706</name>
</gene>
<feature type="region of interest" description="Disordered" evidence="4">
    <location>
        <begin position="1246"/>
        <end position="1367"/>
    </location>
</feature>
<evidence type="ECO:0000256" key="2">
    <source>
        <dbReference type="ARBA" id="ARBA00022553"/>
    </source>
</evidence>
<dbReference type="InterPro" id="IPR008936">
    <property type="entry name" value="Rho_GTPase_activation_prot"/>
</dbReference>
<feature type="compositionally biased region" description="Polar residues" evidence="4">
    <location>
        <begin position="660"/>
        <end position="669"/>
    </location>
</feature>
<sequence>METMQDSGGLRVDGSKGGVASGLPSSKTVNQLRIVESGDESGKMVIPTKSEMDPYKELELYLAKVNEEIGEIIDSAPSTPLIITDEPKYHHPAQPAVVQPARYALVEPIVKNSSAAKSPRRHHNPSGCRGCNAVEDIGDWSNNILAEFNTIIANEIDELTRELERKRSKEEEARVVRYKELLNEFGISDSESSIGSSCEAAGHHFCRSTCSSRPGNNEIIRDRRNGKLFNDAFLLSYDAPPDRLVSARNDRRKSGSLPEDLQRLIGERARYYPSSPDPNLDDDDDARDPSSAFVEDHRRVDLNTSSLPSKLDRGRASGGETEELKYLGNDQPKKRDVVEISSRGGEDEKRDGSSCSRVAGSVGPVVETTDESCAKLPPRQRDAHRKTSLPVNLTGGKRRRAPRLVRIRRAEDPSQSAMDGDGYEAEEEKVGRSLDGNGPRSAPVTPTEEKKSPFSKILWKKHAPVFHESTDDVVLVRVSSLPDQDFLHLDNEASRAKNGCAKECGLSKKRAVSPLTLRSDISAKRLSESDKDVRQVSPVDLKKFSLSRSRGNDVGVSCDLPEDDNVGSIGSVDSGKFERVENVDVKKILDEQNSRSGSLPISLQSLLSKIRNGSGSCCPNSPPMDSLTCSDIATQTSPAISRSFSFTWVSDCDSPRAESQMDSQSLQDESTLDPASPQDTVDDDNRSSSSSQDLLQSMDEISSGSMSPDTTDRASPLESGIGTASPPRSTDRRIVKPPSSAKCHRKETWERIRRRPSKLNSRNDKHSQDVWIKRESVHTQTKENEDQYSQDAVDSSSGLDDTLPRIKPPRPTNLPLCLSTTASSSLSSGELLETPPRAPSSPSAASLQLKPEPLSVEMGGKSSSAPLLENNDPEKANGKVPSLQQPRSQSERQLSEIEAQEACKWLRAAGFPQYAQMYEDYQFPIDVSGVAKDHPFLETDSLQSLFRRLHALNRCANMKIDTHHTHSTSHSKSGGGDDSDEDTQCALSENWTFEKKTRRWSRVCDMTQANVERLQAISSGQTVQSEEDSLEDRLEAEEAEDTMLDTLRYSSLPPGTLPDEIGPRFRRTGSERLRDGAKAFLRRVESLKSRRRKHQNRDGIVISGPQILDVISMQQKMKELNCVDVSPTGPSPVSFNDLLPGSPLHVPGSPVTLPASPYHLPPSPLANAPSPFGDDSSSYCSDGSQGGGPTPTPTRTKMNRARRFLHRGREDQGALSDSECQPTNWRHRYFRDANSNHAKVLEYVAAHPQSPKDSPTKTPINSRGGSLNLGKESQRYRDKLSQGQNQERYKEDKVAALKREDKMHKSFRHRDDSYREGGKPLSKEVVTVYREKSRSRSSELAGSQESSSTVASRDSDQEEDSPRHKGTVVRWHSFQRGSLYPEPLDPLCPRAMASMSCGQLLVLRKLALLKLTACMERYCPTHRTGWNWELPKFIRKIKTPDYKDKTVFGVPLLLSLQRTGQALPKCIQIALRWLRANALDQVGIFRKSGVKSRIQKLKMMTETLGDNINFDGQQAFDVADLVKQYFRELPEALLTNKLSETFIAIFQHVPVKLRPDAVQCVLLLLPDEHREALETLLDFLNHVASNAPYNQMTASNLAVCLAPSLFHFNHSNTNVTNRSSSVSPRRRKTVGIPDQRELSENKAAHDCLLYLVKMHRELFMVSSDMLMQCHFNYMEESVPVALEELGSELKQDWRGYLYACTTALLKEAREKSRGWVTVNNPADSTVEMAYKKVGDGHPLRLWRVSTEVEAPPNELLHRVLRERHIWDPQLLKYRLVAKLDTNVEVFQYATGNMSPLPARDYCVLRSWRNDLPKGACVIVETSVEHPDAPVMLGGTRGIVLASRYLIEPCGSGKSRIMHLSRVDTKGRTPEWYNKSYGHLAALHLSKIRNSFKHTTDGPESKV</sequence>
<dbReference type="SMART" id="SM00324">
    <property type="entry name" value="RhoGAP"/>
    <property type="match status" value="1"/>
</dbReference>
<organism evidence="7">
    <name type="scientific">Apis mellifera</name>
    <name type="common">Honeybee</name>
    <dbReference type="NCBI Taxonomy" id="7460"/>
    <lineage>
        <taxon>Eukaryota</taxon>
        <taxon>Metazoa</taxon>
        <taxon>Ecdysozoa</taxon>
        <taxon>Arthropoda</taxon>
        <taxon>Hexapoda</taxon>
        <taxon>Insecta</taxon>
        <taxon>Pterygota</taxon>
        <taxon>Neoptera</taxon>
        <taxon>Endopterygota</taxon>
        <taxon>Hymenoptera</taxon>
        <taxon>Apocrita</taxon>
        <taxon>Aculeata</taxon>
        <taxon>Apoidea</taxon>
        <taxon>Anthophila</taxon>
        <taxon>Apidae</taxon>
        <taxon>Apis</taxon>
    </lineage>
</organism>
<dbReference type="InterPro" id="IPR002913">
    <property type="entry name" value="START_lipid-bd_dom"/>
</dbReference>
<protein>
    <submittedName>
        <fullName evidence="9">Rho GTPase-activating protein 7 isoform X1</fullName>
    </submittedName>
</protein>
<dbReference type="PANTHER" id="PTHR12659:SF7">
    <property type="entry name" value="CROSSVEINLESS C, ISOFORM C"/>
    <property type="match status" value="1"/>
</dbReference>
<evidence type="ECO:0000259" key="5">
    <source>
        <dbReference type="PROSITE" id="PS50238"/>
    </source>
</evidence>
<dbReference type="Pfam" id="PF00620">
    <property type="entry name" value="RhoGAP"/>
    <property type="match status" value="1"/>
</dbReference>
<feature type="compositionally biased region" description="Basic and acidic residues" evidence="4">
    <location>
        <begin position="761"/>
        <end position="785"/>
    </location>
</feature>
<feature type="compositionally biased region" description="Polar residues" evidence="4">
    <location>
        <begin position="1251"/>
        <end position="1265"/>
    </location>
</feature>
<dbReference type="Gene3D" id="1.10.287.2070">
    <property type="match status" value="1"/>
</dbReference>
<keyword evidence="8" id="KW-1185">Reference proteome</keyword>
<reference evidence="7" key="1">
    <citation type="submission" date="2021-01" db="UniProtKB">
        <authorList>
            <consortium name="EnsemblMetazoa"/>
        </authorList>
    </citation>
    <scope>IDENTIFICATION</scope>
    <source>
        <strain evidence="7">DH4</strain>
    </source>
</reference>
<reference evidence="8" key="3">
    <citation type="submission" date="2025-05" db="UniProtKB">
        <authorList>
            <consortium name="RefSeq"/>
        </authorList>
    </citation>
    <scope>NUCLEOTIDE SEQUENCE [LARGE SCALE GENOMIC DNA]</scope>
    <source>
        <strain evidence="8">DH4</strain>
    </source>
</reference>
<dbReference type="SUPFAM" id="SSF48350">
    <property type="entry name" value="GTPase activation domain, GAP"/>
    <property type="match status" value="1"/>
</dbReference>
<dbReference type="InterPro" id="IPR023393">
    <property type="entry name" value="START-like_dom_sf"/>
</dbReference>
<dbReference type="Proteomes" id="UP000005203">
    <property type="component" value="Linkage group LG1"/>
</dbReference>
<dbReference type="PROSITE" id="PS50238">
    <property type="entry name" value="RHOGAP"/>
    <property type="match status" value="1"/>
</dbReference>
<dbReference type="GO" id="GO:0005096">
    <property type="term" value="F:GTPase activator activity"/>
    <property type="evidence" value="ECO:0007669"/>
    <property type="project" value="UniProtKB-KW"/>
</dbReference>
<dbReference type="Pfam" id="PF01852">
    <property type="entry name" value="START"/>
    <property type="match status" value="1"/>
</dbReference>
<accession>A0A8B6ZCZ9</accession>
<feature type="compositionally biased region" description="Basic and acidic residues" evidence="4">
    <location>
        <begin position="331"/>
        <end position="352"/>
    </location>
</feature>
<dbReference type="GeneID" id="410706"/>
<evidence type="ECO:0000256" key="4">
    <source>
        <dbReference type="SAM" id="MobiDB-lite"/>
    </source>
</evidence>
<dbReference type="SUPFAM" id="SSF47769">
    <property type="entry name" value="SAM/Pointed domain"/>
    <property type="match status" value="1"/>
</dbReference>
<feature type="region of interest" description="Disordered" evidence="4">
    <location>
        <begin position="1155"/>
        <end position="1198"/>
    </location>
</feature>
<keyword evidence="1" id="KW-0343">GTPase activation</keyword>
<feature type="region of interest" description="Disordered" evidence="4">
    <location>
        <begin position="963"/>
        <end position="983"/>
    </location>
</feature>
<dbReference type="OrthoDB" id="10003330at2759"/>
<evidence type="ECO:0000313" key="8">
    <source>
        <dbReference type="Proteomes" id="UP000005203"/>
    </source>
</evidence>
<reference evidence="9" key="2">
    <citation type="submission" date="2025-04" db="UniProtKB">
        <authorList>
            <consortium name="RefSeq"/>
        </authorList>
    </citation>
    <scope>IDENTIFICATION</scope>
    <source>
        <strain evidence="9">DH4</strain>
        <tissue evidence="9">Whole body</tissue>
    </source>
</reference>
<feature type="compositionally biased region" description="Basic residues" evidence="4">
    <location>
        <begin position="396"/>
        <end position="407"/>
    </location>
</feature>
<dbReference type="InterPro" id="IPR013761">
    <property type="entry name" value="SAM/pointed_sf"/>
</dbReference>
<dbReference type="SUPFAM" id="SSF55961">
    <property type="entry name" value="Bet v1-like"/>
    <property type="match status" value="1"/>
</dbReference>
<feature type="compositionally biased region" description="Low complexity" evidence="4">
    <location>
        <begin position="1338"/>
        <end position="1348"/>
    </location>
</feature>
<dbReference type="CDD" id="cd08869">
    <property type="entry name" value="START_RhoGAP"/>
    <property type="match status" value="1"/>
</dbReference>
<feature type="region of interest" description="Disordered" evidence="4">
    <location>
        <begin position="652"/>
        <end position="895"/>
    </location>
</feature>
<feature type="compositionally biased region" description="Low complexity" evidence="4">
    <location>
        <begin position="687"/>
        <end position="699"/>
    </location>
</feature>
<feature type="compositionally biased region" description="Low complexity" evidence="4">
    <location>
        <begin position="1165"/>
        <end position="1183"/>
    </location>
</feature>
<dbReference type="EnsemblMetazoa" id="XM_006570860">
    <property type="protein sequence ID" value="XP_006570923"/>
    <property type="gene ID" value="LOC410706"/>
</dbReference>
<dbReference type="CDD" id="cd04375">
    <property type="entry name" value="RhoGAP_DLC1"/>
    <property type="match status" value="1"/>
</dbReference>
<keyword evidence="3" id="KW-0175">Coiled coil</keyword>
<dbReference type="GO" id="GO:0007165">
    <property type="term" value="P:signal transduction"/>
    <property type="evidence" value="ECO:0007669"/>
    <property type="project" value="InterPro"/>
</dbReference>
<dbReference type="PROSITE" id="PS50848">
    <property type="entry name" value="START"/>
    <property type="match status" value="1"/>
</dbReference>
<feature type="region of interest" description="Disordered" evidence="4">
    <location>
        <begin position="1"/>
        <end position="25"/>
    </location>
</feature>
<feature type="compositionally biased region" description="Polar residues" evidence="4">
    <location>
        <begin position="700"/>
        <end position="709"/>
    </location>
</feature>
<feature type="region of interest" description="Disordered" evidence="4">
    <location>
        <begin position="270"/>
        <end position="454"/>
    </location>
</feature>
<dbReference type="CDD" id="cd09538">
    <property type="entry name" value="SAM_DLC1_2-like"/>
    <property type="match status" value="1"/>
</dbReference>
<dbReference type="PANTHER" id="PTHR12659">
    <property type="entry name" value="RHO-TYPE GTPASE ACTIVATING PROTEIN"/>
    <property type="match status" value="1"/>
</dbReference>
<evidence type="ECO:0000313" key="9">
    <source>
        <dbReference type="RefSeq" id="XP_006570923.2"/>
    </source>
</evidence>
<evidence type="ECO:0000313" key="7">
    <source>
        <dbReference type="EnsemblMetazoa" id="XP_006570923"/>
    </source>
</evidence>
<dbReference type="CTD" id="41749"/>
<dbReference type="SMART" id="SM00234">
    <property type="entry name" value="START"/>
    <property type="match status" value="1"/>
</dbReference>